<dbReference type="Proteomes" id="UP000828390">
    <property type="component" value="Unassembled WGS sequence"/>
</dbReference>
<dbReference type="EMBL" id="JAIWYP010000001">
    <property type="protein sequence ID" value="KAH3893911.1"/>
    <property type="molecule type" value="Genomic_DNA"/>
</dbReference>
<keyword evidence="2" id="KW-1185">Reference proteome</keyword>
<comment type="caution">
    <text evidence="1">The sequence shown here is derived from an EMBL/GenBank/DDBJ whole genome shotgun (WGS) entry which is preliminary data.</text>
</comment>
<reference evidence="1" key="1">
    <citation type="journal article" date="2019" name="bioRxiv">
        <title>The Genome of the Zebra Mussel, Dreissena polymorpha: A Resource for Invasive Species Research.</title>
        <authorList>
            <person name="McCartney M.A."/>
            <person name="Auch B."/>
            <person name="Kono T."/>
            <person name="Mallez S."/>
            <person name="Zhang Y."/>
            <person name="Obille A."/>
            <person name="Becker A."/>
            <person name="Abrahante J.E."/>
            <person name="Garbe J."/>
            <person name="Badalamenti J.P."/>
            <person name="Herman A."/>
            <person name="Mangelson H."/>
            <person name="Liachko I."/>
            <person name="Sullivan S."/>
            <person name="Sone E.D."/>
            <person name="Koren S."/>
            <person name="Silverstein K.A.T."/>
            <person name="Beckman K.B."/>
            <person name="Gohl D.M."/>
        </authorList>
    </citation>
    <scope>NUCLEOTIDE SEQUENCE</scope>
    <source>
        <strain evidence="1">Duluth1</strain>
        <tissue evidence="1">Whole animal</tissue>
    </source>
</reference>
<name>A0A9D4S6Y9_DREPO</name>
<accession>A0A9D4S6Y9</accession>
<dbReference type="InterPro" id="IPR011042">
    <property type="entry name" value="6-blade_b-propeller_TolB-like"/>
</dbReference>
<dbReference type="AlphaFoldDB" id="A0A9D4S6Y9"/>
<dbReference type="SUPFAM" id="SSF101898">
    <property type="entry name" value="NHL repeat"/>
    <property type="match status" value="1"/>
</dbReference>
<organism evidence="1 2">
    <name type="scientific">Dreissena polymorpha</name>
    <name type="common">Zebra mussel</name>
    <name type="synonym">Mytilus polymorpha</name>
    <dbReference type="NCBI Taxonomy" id="45954"/>
    <lineage>
        <taxon>Eukaryota</taxon>
        <taxon>Metazoa</taxon>
        <taxon>Spiralia</taxon>
        <taxon>Lophotrochozoa</taxon>
        <taxon>Mollusca</taxon>
        <taxon>Bivalvia</taxon>
        <taxon>Autobranchia</taxon>
        <taxon>Heteroconchia</taxon>
        <taxon>Euheterodonta</taxon>
        <taxon>Imparidentia</taxon>
        <taxon>Neoheterodontei</taxon>
        <taxon>Myida</taxon>
        <taxon>Dreissenoidea</taxon>
        <taxon>Dreissenidae</taxon>
        <taxon>Dreissena</taxon>
    </lineage>
</organism>
<proteinExistence type="predicted"/>
<sequence>MPNGNIIIADDSNKKVKMLDKNYRVICQCVLSSSPVSVCKISDDSLAAAVYDWTNFHEINFLAVTSDENLVKTSAFTLNHPCTGVCHNMGLLYITSRTALYRYTLTGTLVDKMYEDTSNFNTVFRCALNTREDKIYVLNWAQQQVLTLNMFGQVLTSFTDPELETPYDVHVSESGHVLIAGYSSKIIIQLNSKGTKKIDHVVSLKEGNNILYVCVLKRTGSILVGSYGTDEILVFNTK</sequence>
<gene>
    <name evidence="1" type="ORF">DPMN_018063</name>
</gene>
<evidence type="ECO:0000313" key="1">
    <source>
        <dbReference type="EMBL" id="KAH3893911.1"/>
    </source>
</evidence>
<protein>
    <submittedName>
        <fullName evidence="1">Uncharacterized protein</fullName>
    </submittedName>
</protein>
<reference evidence="1" key="2">
    <citation type="submission" date="2020-11" db="EMBL/GenBank/DDBJ databases">
        <authorList>
            <person name="McCartney M.A."/>
            <person name="Auch B."/>
            <person name="Kono T."/>
            <person name="Mallez S."/>
            <person name="Becker A."/>
            <person name="Gohl D.M."/>
            <person name="Silverstein K.A.T."/>
            <person name="Koren S."/>
            <person name="Bechman K.B."/>
            <person name="Herman A."/>
            <person name="Abrahante J.E."/>
            <person name="Garbe J."/>
        </authorList>
    </citation>
    <scope>NUCLEOTIDE SEQUENCE</scope>
    <source>
        <strain evidence="1">Duluth1</strain>
        <tissue evidence="1">Whole animal</tissue>
    </source>
</reference>
<evidence type="ECO:0000313" key="2">
    <source>
        <dbReference type="Proteomes" id="UP000828390"/>
    </source>
</evidence>
<dbReference type="Gene3D" id="2.120.10.30">
    <property type="entry name" value="TolB, C-terminal domain"/>
    <property type="match status" value="1"/>
</dbReference>